<gene>
    <name evidence="9" type="ORF">SAMN05216283_102756</name>
</gene>
<dbReference type="STRING" id="655355.SAMN05216283_102756"/>
<dbReference type="Proteomes" id="UP000198964">
    <property type="component" value="Unassembled WGS sequence"/>
</dbReference>
<evidence type="ECO:0000313" key="10">
    <source>
        <dbReference type="Proteomes" id="UP000198964"/>
    </source>
</evidence>
<name>A0A1I2G6I4_9BACT</name>
<protein>
    <submittedName>
        <fullName evidence="9">Glycerol-3-phosphate dehydrogenase</fullName>
    </submittedName>
</protein>
<dbReference type="PANTHER" id="PTHR11985:SF35">
    <property type="entry name" value="ANAEROBIC GLYCEROL-3-PHOSPHATE DEHYDROGENASE SUBUNIT A"/>
    <property type="match status" value="1"/>
</dbReference>
<keyword evidence="10" id="KW-1185">Reference proteome</keyword>
<reference evidence="9 10" key="1">
    <citation type="submission" date="2016-10" db="EMBL/GenBank/DDBJ databases">
        <authorList>
            <person name="de Groot N.N."/>
        </authorList>
    </citation>
    <scope>NUCLEOTIDE SEQUENCE [LARGE SCALE GENOMIC DNA]</scope>
    <source>
        <strain evidence="9 10">CGMCC 1.9156</strain>
    </source>
</reference>
<keyword evidence="3" id="KW-0285">Flavoprotein</keyword>
<evidence type="ECO:0000259" key="8">
    <source>
        <dbReference type="Pfam" id="PF16901"/>
    </source>
</evidence>
<dbReference type="RefSeq" id="WP_093919381.1">
    <property type="nucleotide sequence ID" value="NZ_FONW01000002.1"/>
</dbReference>
<dbReference type="InterPro" id="IPR038299">
    <property type="entry name" value="DAO_C_sf"/>
</dbReference>
<dbReference type="Gene3D" id="3.50.50.60">
    <property type="entry name" value="FAD/NAD(P)-binding domain"/>
    <property type="match status" value="1"/>
</dbReference>
<evidence type="ECO:0000256" key="2">
    <source>
        <dbReference type="ARBA" id="ARBA00007330"/>
    </source>
</evidence>
<dbReference type="Pfam" id="PF16901">
    <property type="entry name" value="DAO_C"/>
    <property type="match status" value="1"/>
</dbReference>
<evidence type="ECO:0000256" key="5">
    <source>
        <dbReference type="ARBA" id="ARBA00022827"/>
    </source>
</evidence>
<evidence type="ECO:0000256" key="4">
    <source>
        <dbReference type="ARBA" id="ARBA00022798"/>
    </source>
</evidence>
<keyword evidence="4" id="KW-0319">Glycerol metabolism</keyword>
<dbReference type="GO" id="GO:0046168">
    <property type="term" value="P:glycerol-3-phosphate catabolic process"/>
    <property type="evidence" value="ECO:0007669"/>
    <property type="project" value="TreeGrafter"/>
</dbReference>
<evidence type="ECO:0000259" key="7">
    <source>
        <dbReference type="Pfam" id="PF01266"/>
    </source>
</evidence>
<dbReference type="InterPro" id="IPR036188">
    <property type="entry name" value="FAD/NAD-bd_sf"/>
</dbReference>
<dbReference type="GO" id="GO:0004368">
    <property type="term" value="F:glycerol-3-phosphate dehydrogenase (quinone) activity"/>
    <property type="evidence" value="ECO:0007669"/>
    <property type="project" value="InterPro"/>
</dbReference>
<proteinExistence type="inferred from homology"/>
<dbReference type="InterPro" id="IPR006076">
    <property type="entry name" value="FAD-dep_OxRdtase"/>
</dbReference>
<dbReference type="Gene3D" id="3.30.9.10">
    <property type="entry name" value="D-Amino Acid Oxidase, subunit A, domain 2"/>
    <property type="match status" value="1"/>
</dbReference>
<evidence type="ECO:0000313" key="9">
    <source>
        <dbReference type="EMBL" id="SFF12828.1"/>
    </source>
</evidence>
<sequence length="522" mass="58201">MQREKMLEQLENRQEAWDLVIIGGGATGLGAAIEAVSRGLKTLLVEQYDYAKGTSSRSTKLVHGGVRYLAQGNVTLVKEALRERGRLKKNAPHLVKDQSFIIPNYSWWGVPFYTIGLVLYDLLAGRLSLGKSRPFSKSKTLQKVPTLVADNLYGGVVYHDGQFDDSRLAINMVQTFADMGGVAVNYMKVDGLLKQDGQVNGVKVVDQETGKNYEIHSRAVLNATGVFVDDICKMDDPQARELVRVSQGVHLVLDKSFIPGDYAIMIPKTRDGRVLFAVPWHDKVVVGTTDIQKEKAELEPLALDEEIDFILETAGRFLVKPPTRKDVKSVFAGLRPLAAPQKEGKNTKEISRGHIIKVADSGLVTITGGKWTTYRQMAQDVIDLVGAKFNFNLQGSKTVNYKLHGYKENVDLSNPFYYYGADEESMLALAKENKALAEPISSNLSIIKAQVVWAVRQEMARTVEDFLARRTRALLLDARESVEIAPVVAELMARELHKNGEWTQQQLKDYEELAKNYILDSN</sequence>
<accession>A0A1I2G6I4</accession>
<dbReference type="PANTHER" id="PTHR11985">
    <property type="entry name" value="GLYCEROL-3-PHOSPHATE DEHYDROGENASE"/>
    <property type="match status" value="1"/>
</dbReference>
<dbReference type="SUPFAM" id="SSF54373">
    <property type="entry name" value="FAD-linked reductases, C-terminal domain"/>
    <property type="match status" value="1"/>
</dbReference>
<dbReference type="EMBL" id="FONW01000002">
    <property type="protein sequence ID" value="SFF12828.1"/>
    <property type="molecule type" value="Genomic_DNA"/>
</dbReference>
<comment type="cofactor">
    <cofactor evidence="1">
        <name>FAD</name>
        <dbReference type="ChEBI" id="CHEBI:57692"/>
    </cofactor>
</comment>
<keyword evidence="5" id="KW-0274">FAD</keyword>
<dbReference type="PROSITE" id="PS00978">
    <property type="entry name" value="FAD_G3PDH_2"/>
    <property type="match status" value="1"/>
</dbReference>
<feature type="domain" description="Alpha-glycerophosphate oxidase C-terminal" evidence="8">
    <location>
        <begin position="412"/>
        <end position="498"/>
    </location>
</feature>
<dbReference type="Gene3D" id="1.10.8.870">
    <property type="entry name" value="Alpha-glycerophosphate oxidase, cap domain"/>
    <property type="match status" value="1"/>
</dbReference>
<organism evidence="9 10">
    <name type="scientific">Sunxiuqinia elliptica</name>
    <dbReference type="NCBI Taxonomy" id="655355"/>
    <lineage>
        <taxon>Bacteria</taxon>
        <taxon>Pseudomonadati</taxon>
        <taxon>Bacteroidota</taxon>
        <taxon>Bacteroidia</taxon>
        <taxon>Marinilabiliales</taxon>
        <taxon>Prolixibacteraceae</taxon>
        <taxon>Sunxiuqinia</taxon>
    </lineage>
</organism>
<dbReference type="SUPFAM" id="SSF51905">
    <property type="entry name" value="FAD/NAD(P)-binding domain"/>
    <property type="match status" value="1"/>
</dbReference>
<dbReference type="InterPro" id="IPR000447">
    <property type="entry name" value="G3P_DH_FAD-dep"/>
</dbReference>
<dbReference type="Pfam" id="PF01266">
    <property type="entry name" value="DAO"/>
    <property type="match status" value="1"/>
</dbReference>
<evidence type="ECO:0000256" key="3">
    <source>
        <dbReference type="ARBA" id="ARBA00022630"/>
    </source>
</evidence>
<evidence type="ECO:0000256" key="1">
    <source>
        <dbReference type="ARBA" id="ARBA00001974"/>
    </source>
</evidence>
<feature type="domain" description="FAD dependent oxidoreductase" evidence="7">
    <location>
        <begin position="18"/>
        <end position="375"/>
    </location>
</feature>
<evidence type="ECO:0000256" key="6">
    <source>
        <dbReference type="ARBA" id="ARBA00023002"/>
    </source>
</evidence>
<dbReference type="InterPro" id="IPR031656">
    <property type="entry name" value="DAO_C"/>
</dbReference>
<keyword evidence="6" id="KW-0560">Oxidoreductase</keyword>
<comment type="similarity">
    <text evidence="2">Belongs to the FAD-dependent glycerol-3-phosphate dehydrogenase family.</text>
</comment>
<dbReference type="PRINTS" id="PR01001">
    <property type="entry name" value="FADG3PDH"/>
</dbReference>
<dbReference type="GO" id="GO:0006071">
    <property type="term" value="P:glycerol metabolic process"/>
    <property type="evidence" value="ECO:0007669"/>
    <property type="project" value="UniProtKB-KW"/>
</dbReference>
<dbReference type="AlphaFoldDB" id="A0A1I2G6I4"/>